<protein>
    <submittedName>
        <fullName evidence="7">Cytochrome c551</fullName>
    </submittedName>
</protein>
<dbReference type="InterPro" id="IPR009056">
    <property type="entry name" value="Cyt_c-like_dom"/>
</dbReference>
<dbReference type="PROSITE" id="PS51007">
    <property type="entry name" value="CYTC"/>
    <property type="match status" value="1"/>
</dbReference>
<gene>
    <name evidence="7" type="primary">cytc</name>
</gene>
<evidence type="ECO:0000256" key="1">
    <source>
        <dbReference type="ARBA" id="ARBA00022617"/>
    </source>
</evidence>
<keyword evidence="5" id="KW-0732">Signal</keyword>
<evidence type="ECO:0000256" key="4">
    <source>
        <dbReference type="PROSITE-ProRule" id="PRU00433"/>
    </source>
</evidence>
<feature type="domain" description="Cytochrome c" evidence="6">
    <location>
        <begin position="63"/>
        <end position="142"/>
    </location>
</feature>
<feature type="chain" id="PRO_5004287289" evidence="5">
    <location>
        <begin position="26"/>
        <end position="168"/>
    </location>
</feature>
<dbReference type="GO" id="GO:0009055">
    <property type="term" value="F:electron transfer activity"/>
    <property type="evidence" value="ECO:0007669"/>
    <property type="project" value="InterPro"/>
</dbReference>
<dbReference type="Gene3D" id="1.10.760.10">
    <property type="entry name" value="Cytochrome c-like domain"/>
    <property type="match status" value="1"/>
</dbReference>
<dbReference type="GO" id="GO:0020037">
    <property type="term" value="F:heme binding"/>
    <property type="evidence" value="ECO:0007669"/>
    <property type="project" value="InterPro"/>
</dbReference>
<accession>Q76KD4</accession>
<evidence type="ECO:0000313" key="7">
    <source>
        <dbReference type="EMBL" id="BAC98338.1"/>
    </source>
</evidence>
<keyword evidence="1 4" id="KW-0349">Heme</keyword>
<dbReference type="Pfam" id="PF13442">
    <property type="entry name" value="Cytochrome_CBB3"/>
    <property type="match status" value="1"/>
</dbReference>
<dbReference type="InterPro" id="IPR036909">
    <property type="entry name" value="Cyt_c-like_dom_sf"/>
</dbReference>
<dbReference type="EMBL" id="AB092503">
    <property type="protein sequence ID" value="BAC98338.1"/>
    <property type="molecule type" value="Genomic_DNA"/>
</dbReference>
<name>Q76KD4_9RHOB</name>
<feature type="signal peptide" evidence="5">
    <location>
        <begin position="1"/>
        <end position="25"/>
    </location>
</feature>
<keyword evidence="2 4" id="KW-0479">Metal-binding</keyword>
<dbReference type="GO" id="GO:0046872">
    <property type="term" value="F:metal ion binding"/>
    <property type="evidence" value="ECO:0007669"/>
    <property type="project" value="UniProtKB-KW"/>
</dbReference>
<sequence length="168" mass="17147">MKNKTTLGGALALAALLAGTTGALAFSNIERPAPAADTAATEQAPAAAAGAATSIYDGVYTAAQAEAGQAAWMTSCASCHGPTARGSSGGPRVIGPVINNKYADKPLLDYFNYTRDNMPMGAPHSLSDDTYVEIVAFILQSHGAEPGETELTSDEALLGSLMMGRNPN</sequence>
<dbReference type="SUPFAM" id="SSF46626">
    <property type="entry name" value="Cytochrome c"/>
    <property type="match status" value="1"/>
</dbReference>
<dbReference type="AlphaFoldDB" id="Q76KD4"/>
<evidence type="ECO:0000259" key="6">
    <source>
        <dbReference type="PROSITE" id="PS51007"/>
    </source>
</evidence>
<organism evidence="7">
    <name type="scientific">Ketogulonicigenium vulgare</name>
    <dbReference type="NCBI Taxonomy" id="92945"/>
    <lineage>
        <taxon>Bacteria</taxon>
        <taxon>Pseudomonadati</taxon>
        <taxon>Pseudomonadota</taxon>
        <taxon>Alphaproteobacteria</taxon>
        <taxon>Rhodobacterales</taxon>
        <taxon>Roseobacteraceae</taxon>
        <taxon>Ketogulonicigenium</taxon>
    </lineage>
</organism>
<evidence type="ECO:0000256" key="3">
    <source>
        <dbReference type="ARBA" id="ARBA00023004"/>
    </source>
</evidence>
<reference evidence="7" key="1">
    <citation type="submission" date="2002-09" db="EMBL/GenBank/DDBJ databases">
        <title>Purification, cloning and heterologous expression of cytochrome c551 of DSM 4025, a 2-keto-L-gulonic acid producer.</title>
        <authorList>
            <person name="Asakura A."/>
            <person name="Tomiyama N."/>
            <person name="Shinjoh M."/>
            <person name="Hoshino T."/>
        </authorList>
    </citation>
    <scope>NUCLEOTIDE SEQUENCE</scope>
    <source>
        <strain evidence="7">DSM 4025</strain>
    </source>
</reference>
<proteinExistence type="predicted"/>
<keyword evidence="3 4" id="KW-0408">Iron</keyword>
<evidence type="ECO:0000256" key="5">
    <source>
        <dbReference type="SAM" id="SignalP"/>
    </source>
</evidence>
<evidence type="ECO:0000256" key="2">
    <source>
        <dbReference type="ARBA" id="ARBA00022723"/>
    </source>
</evidence>